<name>A0A0E9RIH0_ANGAN</name>
<organism evidence="1">
    <name type="scientific">Anguilla anguilla</name>
    <name type="common">European freshwater eel</name>
    <name type="synonym">Muraena anguilla</name>
    <dbReference type="NCBI Taxonomy" id="7936"/>
    <lineage>
        <taxon>Eukaryota</taxon>
        <taxon>Metazoa</taxon>
        <taxon>Chordata</taxon>
        <taxon>Craniata</taxon>
        <taxon>Vertebrata</taxon>
        <taxon>Euteleostomi</taxon>
        <taxon>Actinopterygii</taxon>
        <taxon>Neopterygii</taxon>
        <taxon>Teleostei</taxon>
        <taxon>Anguilliformes</taxon>
        <taxon>Anguillidae</taxon>
        <taxon>Anguilla</taxon>
    </lineage>
</organism>
<reference evidence="1" key="2">
    <citation type="journal article" date="2015" name="Fish Shellfish Immunol.">
        <title>Early steps in the European eel (Anguilla anguilla)-Vibrio vulnificus interaction in the gills: Role of the RtxA13 toxin.</title>
        <authorList>
            <person name="Callol A."/>
            <person name="Pajuelo D."/>
            <person name="Ebbesson L."/>
            <person name="Teles M."/>
            <person name="MacKenzie S."/>
            <person name="Amaro C."/>
        </authorList>
    </citation>
    <scope>NUCLEOTIDE SEQUENCE</scope>
</reference>
<reference evidence="1" key="1">
    <citation type="submission" date="2014-11" db="EMBL/GenBank/DDBJ databases">
        <authorList>
            <person name="Amaro Gonzalez C."/>
        </authorList>
    </citation>
    <scope>NUCLEOTIDE SEQUENCE</scope>
</reference>
<proteinExistence type="predicted"/>
<protein>
    <submittedName>
        <fullName evidence="1">Uncharacterized protein</fullName>
    </submittedName>
</protein>
<dbReference type="EMBL" id="GBXM01079693">
    <property type="protein sequence ID" value="JAH28884.1"/>
    <property type="molecule type" value="Transcribed_RNA"/>
</dbReference>
<evidence type="ECO:0000313" key="1">
    <source>
        <dbReference type="EMBL" id="JAH28884.1"/>
    </source>
</evidence>
<accession>A0A0E9RIH0</accession>
<sequence>MLQCIITY</sequence>